<reference evidence="4 5" key="1">
    <citation type="submission" date="2016-04" db="EMBL/GenBank/DDBJ databases">
        <title>A degradative enzymes factory behind the ericoid mycorrhizal symbiosis.</title>
        <authorList>
            <consortium name="DOE Joint Genome Institute"/>
            <person name="Martino E."/>
            <person name="Morin E."/>
            <person name="Grelet G."/>
            <person name="Kuo A."/>
            <person name="Kohler A."/>
            <person name="Daghino S."/>
            <person name="Barry K."/>
            <person name="Choi C."/>
            <person name="Cichocki N."/>
            <person name="Clum A."/>
            <person name="Copeland A."/>
            <person name="Hainaut M."/>
            <person name="Haridas S."/>
            <person name="Labutti K."/>
            <person name="Lindquist E."/>
            <person name="Lipzen A."/>
            <person name="Khouja H.-R."/>
            <person name="Murat C."/>
            <person name="Ohm R."/>
            <person name="Olson A."/>
            <person name="Spatafora J."/>
            <person name="Veneault-Fourrey C."/>
            <person name="Henrissat B."/>
            <person name="Grigoriev I."/>
            <person name="Martin F."/>
            <person name="Perotto S."/>
        </authorList>
    </citation>
    <scope>NUCLEOTIDE SEQUENCE [LARGE SCALE GENOMIC DNA]</scope>
    <source>
        <strain evidence="4 5">E</strain>
    </source>
</reference>
<dbReference type="SMART" id="SM00066">
    <property type="entry name" value="GAL4"/>
    <property type="match status" value="1"/>
</dbReference>
<feature type="compositionally biased region" description="Polar residues" evidence="2">
    <location>
        <begin position="93"/>
        <end position="103"/>
    </location>
</feature>
<dbReference type="OrthoDB" id="6509908at2759"/>
<dbReference type="GO" id="GO:0000981">
    <property type="term" value="F:DNA-binding transcription factor activity, RNA polymerase II-specific"/>
    <property type="evidence" value="ECO:0007669"/>
    <property type="project" value="InterPro"/>
</dbReference>
<keyword evidence="5" id="KW-1185">Reference proteome</keyword>
<dbReference type="EMBL" id="KZ613743">
    <property type="protein sequence ID" value="PMD66518.1"/>
    <property type="molecule type" value="Genomic_DNA"/>
</dbReference>
<dbReference type="InterPro" id="IPR001138">
    <property type="entry name" value="Zn2Cys6_DnaBD"/>
</dbReference>
<dbReference type="RefSeq" id="XP_024743422.1">
    <property type="nucleotide sequence ID" value="XM_024877676.1"/>
</dbReference>
<evidence type="ECO:0000313" key="4">
    <source>
        <dbReference type="EMBL" id="PMD66518.1"/>
    </source>
</evidence>
<dbReference type="STRING" id="1095630.A0A2J6TU75"/>
<dbReference type="SUPFAM" id="SSF57701">
    <property type="entry name" value="Zn2/Cys6 DNA-binding domain"/>
    <property type="match status" value="1"/>
</dbReference>
<evidence type="ECO:0000259" key="3">
    <source>
        <dbReference type="PROSITE" id="PS50048"/>
    </source>
</evidence>
<dbReference type="PANTHER" id="PTHR47840:SF3">
    <property type="entry name" value="ZN(II)2CYS6 TRANSCRIPTION FACTOR (EUROFUNG)"/>
    <property type="match status" value="1"/>
</dbReference>
<dbReference type="PROSITE" id="PS50048">
    <property type="entry name" value="ZN2_CY6_FUNGAL_2"/>
    <property type="match status" value="1"/>
</dbReference>
<dbReference type="InParanoid" id="A0A2J6TU75"/>
<feature type="domain" description="Zn(2)-C6 fungal-type" evidence="3">
    <location>
        <begin position="16"/>
        <end position="47"/>
    </location>
</feature>
<proteinExistence type="predicted"/>
<keyword evidence="1" id="KW-0539">Nucleus</keyword>
<organism evidence="4 5">
    <name type="scientific">Hyaloscypha bicolor E</name>
    <dbReference type="NCBI Taxonomy" id="1095630"/>
    <lineage>
        <taxon>Eukaryota</taxon>
        <taxon>Fungi</taxon>
        <taxon>Dikarya</taxon>
        <taxon>Ascomycota</taxon>
        <taxon>Pezizomycotina</taxon>
        <taxon>Leotiomycetes</taxon>
        <taxon>Helotiales</taxon>
        <taxon>Hyaloscyphaceae</taxon>
        <taxon>Hyaloscypha</taxon>
        <taxon>Hyaloscypha bicolor</taxon>
    </lineage>
</organism>
<feature type="region of interest" description="Disordered" evidence="2">
    <location>
        <begin position="93"/>
        <end position="117"/>
    </location>
</feature>
<sequence length="704" mass="79597">MPEEQIRASARKGTKSCTECRRRKVRCIRVPEDAQICRSCEERGSACIPQEFSSQPVRPYRVSSRHRISQLESKVASLSKVVRGIELKLGHQPTETAETIAEQSSATDDSDDDPNVSDIIEPSHLRSLFQNDWLSVDKQPQHESSQVHKAKSTANLTDIARHVLQKLIPSKQEVSDLASSAFEWLYLLDALYPQPLAVKSKQEMLETYEEMHALDVDALRLASWLATLAITVQQSPQEGSSPPSELGKYYQRWLDFSRKVSDTVESSILSHDPLLGTIEGLGIGLNCFRLLIIQGNFHKAWIQLRRYIAIAELMGLPKTFQAIQLSTIARGNLDEMQRHRVQLWESICALDRLFGMFTNLPPGTTRYQQNMSKALVLDGIVQPWVYLTRLTDIAAKIQHQDEINTIQGLSSKLYATALDLASQLRALAAKTPDLWWVRSDKVKPDDIVQFMHHCLLMRVYLPFTMEQNPSEENYSSRLACMAACEQVAQRYQFLRRGLPSGFLLGHILDLQVFSATVVLLLTTHGPLPADLFRFSSDKARIESEVSQVAKLMGEKANDITHSHFARNGAATICSLRRLLQQDDNTSQELTLKVPLLGKVHIRRNVGASQPRQETTALSSMQAPSQLGLWSSNGQMVPCQLRAAVAQTSDFVEPTLQTAQDWEWDNFSWSVENNQHDFFQDALMTDDFDQFVTWQNTEMNFPFNA</sequence>
<accession>A0A2J6TU75</accession>
<dbReference type="PANTHER" id="PTHR47840">
    <property type="entry name" value="ZN(II)2CYS6 TRANSCRIPTION FACTOR (EUROFUNG)-RELATED"/>
    <property type="match status" value="1"/>
</dbReference>
<dbReference type="InterPro" id="IPR036864">
    <property type="entry name" value="Zn2-C6_fun-type_DNA-bd_sf"/>
</dbReference>
<dbReference type="CDD" id="cd12148">
    <property type="entry name" value="fungal_TF_MHR"/>
    <property type="match status" value="1"/>
</dbReference>
<gene>
    <name evidence="4" type="ORF">K444DRAFT_579784</name>
</gene>
<dbReference type="PROSITE" id="PS00463">
    <property type="entry name" value="ZN2_CY6_FUNGAL_1"/>
    <property type="match status" value="1"/>
</dbReference>
<dbReference type="Proteomes" id="UP000235371">
    <property type="component" value="Unassembled WGS sequence"/>
</dbReference>
<evidence type="ECO:0000256" key="2">
    <source>
        <dbReference type="SAM" id="MobiDB-lite"/>
    </source>
</evidence>
<name>A0A2J6TU75_9HELO</name>
<evidence type="ECO:0000313" key="5">
    <source>
        <dbReference type="Proteomes" id="UP000235371"/>
    </source>
</evidence>
<dbReference type="GO" id="GO:0008270">
    <property type="term" value="F:zinc ion binding"/>
    <property type="evidence" value="ECO:0007669"/>
    <property type="project" value="InterPro"/>
</dbReference>
<dbReference type="GeneID" id="36585753"/>
<dbReference type="AlphaFoldDB" id="A0A2J6TU75"/>
<dbReference type="CDD" id="cd00067">
    <property type="entry name" value="GAL4"/>
    <property type="match status" value="1"/>
</dbReference>
<protein>
    <submittedName>
        <fullName evidence="4">Putative C6 finger domain protein</fullName>
    </submittedName>
</protein>
<dbReference type="Gene3D" id="4.10.240.10">
    <property type="entry name" value="Zn(2)-C6 fungal-type DNA-binding domain"/>
    <property type="match status" value="1"/>
</dbReference>
<evidence type="ECO:0000256" key="1">
    <source>
        <dbReference type="ARBA" id="ARBA00023242"/>
    </source>
</evidence>